<feature type="signal peptide" evidence="3">
    <location>
        <begin position="1"/>
        <end position="21"/>
    </location>
</feature>
<evidence type="ECO:0000256" key="3">
    <source>
        <dbReference type="SAM" id="SignalP"/>
    </source>
</evidence>
<dbReference type="SUPFAM" id="SSF53850">
    <property type="entry name" value="Periplasmic binding protein-like II"/>
    <property type="match status" value="1"/>
</dbReference>
<keyword evidence="6" id="KW-1185">Reference proteome</keyword>
<name>A0A0U3B564_9ALTE</name>
<evidence type="ECO:0000313" key="6">
    <source>
        <dbReference type="Proteomes" id="UP000068447"/>
    </source>
</evidence>
<organism evidence="5 6">
    <name type="scientific">Lacimicrobium alkaliphilum</name>
    <dbReference type="NCBI Taxonomy" id="1526571"/>
    <lineage>
        <taxon>Bacteria</taxon>
        <taxon>Pseudomonadati</taxon>
        <taxon>Pseudomonadota</taxon>
        <taxon>Gammaproteobacteria</taxon>
        <taxon>Alteromonadales</taxon>
        <taxon>Alteromonadaceae</taxon>
        <taxon>Lacimicrobium</taxon>
    </lineage>
</organism>
<comment type="similarity">
    <text evidence="1">Belongs to the bacterial solute-binding protein 3 family.</text>
</comment>
<accession>A0A0U3B564</accession>
<keyword evidence="2 3" id="KW-0732">Signal</keyword>
<dbReference type="RefSeq" id="WP_062480198.1">
    <property type="nucleotide sequence ID" value="NZ_CP013650.1"/>
</dbReference>
<evidence type="ECO:0000256" key="2">
    <source>
        <dbReference type="ARBA" id="ARBA00022729"/>
    </source>
</evidence>
<dbReference type="KEGG" id="lal:AT746_10815"/>
<dbReference type="Gene3D" id="3.40.190.10">
    <property type="entry name" value="Periplasmic binding protein-like II"/>
    <property type="match status" value="2"/>
</dbReference>
<proteinExistence type="inferred from homology"/>
<protein>
    <recommendedName>
        <fullName evidence="4">Solute-binding protein family 3/N-terminal domain-containing protein</fullName>
    </recommendedName>
</protein>
<reference evidence="5 6" key="1">
    <citation type="submission" date="2015-12" db="EMBL/GenBank/DDBJ databases">
        <title>Complete genome of Lacimicrobium alkaliphilum KCTC 32984.</title>
        <authorList>
            <person name="Kim S.-G."/>
            <person name="Lee Y.-J."/>
        </authorList>
    </citation>
    <scope>NUCLEOTIDE SEQUENCE [LARGE SCALE GENOMIC DNA]</scope>
    <source>
        <strain evidence="5 6">YelD216</strain>
    </source>
</reference>
<evidence type="ECO:0000259" key="4">
    <source>
        <dbReference type="Pfam" id="PF00497"/>
    </source>
</evidence>
<evidence type="ECO:0000313" key="5">
    <source>
        <dbReference type="EMBL" id="ALS98713.1"/>
    </source>
</evidence>
<dbReference type="OrthoDB" id="9768183at2"/>
<dbReference type="PANTHER" id="PTHR35936:SF25">
    <property type="entry name" value="ABC TRANSPORTER SUBSTRATE-BINDING PROTEIN"/>
    <property type="match status" value="1"/>
</dbReference>
<dbReference type="PROSITE" id="PS51257">
    <property type="entry name" value="PROKAR_LIPOPROTEIN"/>
    <property type="match status" value="1"/>
</dbReference>
<evidence type="ECO:0000256" key="1">
    <source>
        <dbReference type="ARBA" id="ARBA00010333"/>
    </source>
</evidence>
<dbReference type="AlphaFoldDB" id="A0A0U3B564"/>
<dbReference type="STRING" id="1526571.AT746_10815"/>
<dbReference type="InterPro" id="IPR001638">
    <property type="entry name" value="Solute-binding_3/MltF_N"/>
</dbReference>
<sequence>MAKCVFLFVLALSLVSPAVQACEKTVRVMDFPPYNYLVDGQWQGLDIEYSRSLLSALGCQPVFISLPFARALALLKQGKLDMMFQLSDTAERRKYLDFVGPTHHEKLILVTREIPDSFYSLDDIERGNYNIGIQRGVYMGQAFESRFRQSARFRSKFSVLYELEPLVNMLIKGRIDGFVAESENIYYAQKHDPDYQNIKIHPLVLNQAPVYVGLAKASFSPAQVKIMQQVLSTLTESPVDKSVSEHRN</sequence>
<dbReference type="Proteomes" id="UP000068447">
    <property type="component" value="Chromosome"/>
</dbReference>
<dbReference type="EMBL" id="CP013650">
    <property type="protein sequence ID" value="ALS98713.1"/>
    <property type="molecule type" value="Genomic_DNA"/>
</dbReference>
<gene>
    <name evidence="5" type="ORF">AT746_10815</name>
</gene>
<feature type="domain" description="Solute-binding protein family 3/N-terminal" evidence="4">
    <location>
        <begin position="30"/>
        <end position="188"/>
    </location>
</feature>
<dbReference type="PANTHER" id="PTHR35936">
    <property type="entry name" value="MEMBRANE-BOUND LYTIC MUREIN TRANSGLYCOSYLASE F"/>
    <property type="match status" value="1"/>
</dbReference>
<feature type="chain" id="PRO_5006836408" description="Solute-binding protein family 3/N-terminal domain-containing protein" evidence="3">
    <location>
        <begin position="22"/>
        <end position="248"/>
    </location>
</feature>
<dbReference type="Pfam" id="PF00497">
    <property type="entry name" value="SBP_bac_3"/>
    <property type="match status" value="1"/>
</dbReference>